<protein>
    <recommendedName>
        <fullName evidence="4">Type I restriction modification DNA specificity domain-containing protein</fullName>
    </recommendedName>
</protein>
<keyword evidence="2" id="KW-0680">Restriction system</keyword>
<dbReference type="PANTHER" id="PTHR30408:SF13">
    <property type="entry name" value="TYPE I RESTRICTION ENZYME HINDI SPECIFICITY SUBUNIT"/>
    <property type="match status" value="1"/>
</dbReference>
<dbReference type="RefSeq" id="WP_182922435.1">
    <property type="nucleotide sequence ID" value="NZ_WNXD01000002.1"/>
</dbReference>
<feature type="domain" description="Type I restriction modification DNA specificity" evidence="4">
    <location>
        <begin position="8"/>
        <end position="190"/>
    </location>
</feature>
<evidence type="ECO:0000256" key="1">
    <source>
        <dbReference type="ARBA" id="ARBA00010923"/>
    </source>
</evidence>
<proteinExistence type="inferred from homology"/>
<evidence type="ECO:0000313" key="5">
    <source>
        <dbReference type="EMBL" id="MBB2145744.1"/>
    </source>
</evidence>
<dbReference type="EMBL" id="WNXD01000002">
    <property type="protein sequence ID" value="MBB2145744.1"/>
    <property type="molecule type" value="Genomic_DNA"/>
</dbReference>
<evidence type="ECO:0000256" key="3">
    <source>
        <dbReference type="ARBA" id="ARBA00023125"/>
    </source>
</evidence>
<dbReference type="AlphaFoldDB" id="A0A923DXB0"/>
<dbReference type="Gene3D" id="3.90.220.20">
    <property type="entry name" value="DNA methylase specificity domains"/>
    <property type="match status" value="2"/>
</dbReference>
<dbReference type="Pfam" id="PF01420">
    <property type="entry name" value="Methylase_S"/>
    <property type="match status" value="1"/>
</dbReference>
<dbReference type="InterPro" id="IPR044946">
    <property type="entry name" value="Restrct_endonuc_typeI_TRD_sf"/>
</dbReference>
<dbReference type="GO" id="GO:0009307">
    <property type="term" value="P:DNA restriction-modification system"/>
    <property type="evidence" value="ECO:0007669"/>
    <property type="project" value="UniProtKB-KW"/>
</dbReference>
<evidence type="ECO:0000256" key="2">
    <source>
        <dbReference type="ARBA" id="ARBA00022747"/>
    </source>
</evidence>
<dbReference type="PANTHER" id="PTHR30408">
    <property type="entry name" value="TYPE-1 RESTRICTION ENZYME ECOKI SPECIFICITY PROTEIN"/>
    <property type="match status" value="1"/>
</dbReference>
<evidence type="ECO:0000313" key="6">
    <source>
        <dbReference type="Proteomes" id="UP000601055"/>
    </source>
</evidence>
<reference evidence="5" key="1">
    <citation type="submission" date="2019-11" db="EMBL/GenBank/DDBJ databases">
        <title>Description of Pedobacter sp. LMG 31464T.</title>
        <authorList>
            <person name="Carlier A."/>
            <person name="Qi S."/>
            <person name="Vandamme P."/>
        </authorList>
    </citation>
    <scope>NUCLEOTIDE SEQUENCE</scope>
    <source>
        <strain evidence="5">LMG 31464</strain>
    </source>
</reference>
<organism evidence="5 6">
    <name type="scientific">Pedobacter planticolens</name>
    <dbReference type="NCBI Taxonomy" id="2679964"/>
    <lineage>
        <taxon>Bacteria</taxon>
        <taxon>Pseudomonadati</taxon>
        <taxon>Bacteroidota</taxon>
        <taxon>Sphingobacteriia</taxon>
        <taxon>Sphingobacteriales</taxon>
        <taxon>Sphingobacteriaceae</taxon>
        <taxon>Pedobacter</taxon>
    </lineage>
</organism>
<gene>
    <name evidence="5" type="ORF">GM921_09620</name>
</gene>
<evidence type="ECO:0000259" key="4">
    <source>
        <dbReference type="Pfam" id="PF01420"/>
    </source>
</evidence>
<dbReference type="SUPFAM" id="SSF116734">
    <property type="entry name" value="DNA methylase specificity domain"/>
    <property type="match status" value="2"/>
</dbReference>
<keyword evidence="6" id="KW-1185">Reference proteome</keyword>
<comment type="caution">
    <text evidence="5">The sequence shown here is derived from an EMBL/GenBank/DDBJ whole genome shotgun (WGS) entry which is preliminary data.</text>
</comment>
<dbReference type="Proteomes" id="UP000601055">
    <property type="component" value="Unassembled WGS sequence"/>
</dbReference>
<sequence>MRFTGFSSDWSKLSLEEIGEFKNGINKSSDDFGHGVPFINLMDVFGKPTIYFGKHFGLVNANKKEIDAYELRKGDVLFIRSSVKKSGVGETSVIMEDLPKTVYSGFLIRFRDTKIKIDLNYKKYCFCNPKFRNDLISLSSTSANTNINQESLNSLNIYLPQDAEQAKISHFLSLIDIRIDTQSKIIKKLESSIIKLGEMLFDQKIRFPRINGHWKETTLNQECVINPKSPPLEEEFGYIDLESVAKGVLQKKQFLKKIEAPSRAARVLQNLDIIFQCVRPYQMNNLIYISEDNRQWVASTGYAQIRANGSTTFMYYLLNQPKFNKQVMIRCTGTSYPAISANDLGKINIKVCSKLEQEKIGQTLFLMDQKLRTEKLILEKYNSQKKYFLTNLFI</sequence>
<dbReference type="InterPro" id="IPR000055">
    <property type="entry name" value="Restrct_endonuc_typeI_TRD"/>
</dbReference>
<dbReference type="InterPro" id="IPR052021">
    <property type="entry name" value="Type-I_RS_S_subunit"/>
</dbReference>
<dbReference type="GO" id="GO:0003677">
    <property type="term" value="F:DNA binding"/>
    <property type="evidence" value="ECO:0007669"/>
    <property type="project" value="UniProtKB-KW"/>
</dbReference>
<dbReference type="CDD" id="cd17517">
    <property type="entry name" value="RMtype1_S_EcoKI_StySPI-TRD2-CR2_like"/>
    <property type="match status" value="1"/>
</dbReference>
<name>A0A923DXB0_9SPHI</name>
<keyword evidence="3" id="KW-0238">DNA-binding</keyword>
<accession>A0A923DXB0</accession>
<comment type="similarity">
    <text evidence="1">Belongs to the type-I restriction system S methylase family.</text>
</comment>